<dbReference type="Pfam" id="PF19112">
    <property type="entry name" value="VanA_C"/>
    <property type="match status" value="1"/>
</dbReference>
<gene>
    <name evidence="7" type="ORF">D3877_06250</name>
</gene>
<keyword evidence="2" id="KW-0479">Metal-binding</keyword>
<keyword evidence="3" id="KW-0560">Oxidoreductase</keyword>
<dbReference type="CDD" id="cd08878">
    <property type="entry name" value="RHO_alpha_C_DMO-like"/>
    <property type="match status" value="1"/>
</dbReference>
<evidence type="ECO:0000256" key="5">
    <source>
        <dbReference type="ARBA" id="ARBA00023014"/>
    </source>
</evidence>
<keyword evidence="1" id="KW-0001">2Fe-2S</keyword>
<dbReference type="AlphaFoldDB" id="A0A418W2C8"/>
<dbReference type="PROSITE" id="PS51296">
    <property type="entry name" value="RIESKE"/>
    <property type="match status" value="1"/>
</dbReference>
<dbReference type="Pfam" id="PF00355">
    <property type="entry name" value="Rieske"/>
    <property type="match status" value="1"/>
</dbReference>
<protein>
    <submittedName>
        <fullName evidence="7">Aromatic ring-hydroxylating dioxygenase subunit alpha</fullName>
    </submittedName>
</protein>
<keyword evidence="8" id="KW-1185">Reference proteome</keyword>
<dbReference type="EMBL" id="QYUL01000001">
    <property type="protein sequence ID" value="RJF84192.1"/>
    <property type="molecule type" value="Genomic_DNA"/>
</dbReference>
<keyword evidence="7" id="KW-0223">Dioxygenase</keyword>
<feature type="domain" description="Rieske" evidence="6">
    <location>
        <begin position="8"/>
        <end position="111"/>
    </location>
</feature>
<dbReference type="Proteomes" id="UP000283458">
    <property type="component" value="Unassembled WGS sequence"/>
</dbReference>
<comment type="caution">
    <text evidence="7">The sequence shown here is derived from an EMBL/GenBank/DDBJ whole genome shotgun (WGS) entry which is preliminary data.</text>
</comment>
<keyword evidence="4" id="KW-0408">Iron</keyword>
<evidence type="ECO:0000256" key="4">
    <source>
        <dbReference type="ARBA" id="ARBA00023004"/>
    </source>
</evidence>
<reference evidence="7 8" key="1">
    <citation type="submission" date="2018-09" db="EMBL/GenBank/DDBJ databases">
        <authorList>
            <person name="Zhu H."/>
        </authorList>
    </citation>
    <scope>NUCLEOTIDE SEQUENCE [LARGE SCALE GENOMIC DNA]</scope>
    <source>
        <strain evidence="7 8">K2W22B-5</strain>
    </source>
</reference>
<accession>A0A418W2C8</accession>
<sequence length="358" mass="39152">MAYLMNCWYVAAWNHEVTNERPLARTLLDRPVVLFRDATGTAQALFDRCPHRFAPLSLGTLDGDTLRCAYHGLEFNGAGACTRNPHGNGTIPKAAKVAAFPVVERHSLIWIWMGDPAKADPAAIPDFACLDPDSQHVGKRYLRVKANYLLETDNIMDLSHIQFLHASTLGSNAVAQATTEVKEDGNTVWSLRMTHGEIMPAFLYQAMGIESGIPVDRWIDVRWNAPANMLLLAGAVPGGRPRGEGRDTPTCHLFTPETARTTHYWFSISFPKAMGPFGAQLAEEQIEGLSVPFRTEDLPMLEAQQNAIGDADFWSLKPILLAGDAAGVRARRVLERLIAAEQTAQDAIAKAVPEAAGA</sequence>
<dbReference type="PANTHER" id="PTHR21266:SF60">
    <property type="entry name" value="3-KETOSTEROID-9-ALPHA-MONOOXYGENASE, OXYGENASE COMPONENT"/>
    <property type="match status" value="1"/>
</dbReference>
<evidence type="ECO:0000313" key="8">
    <source>
        <dbReference type="Proteomes" id="UP000283458"/>
    </source>
</evidence>
<dbReference type="Gene3D" id="2.102.10.10">
    <property type="entry name" value="Rieske [2Fe-2S] iron-sulphur domain"/>
    <property type="match status" value="1"/>
</dbReference>
<dbReference type="PANTHER" id="PTHR21266">
    <property type="entry name" value="IRON-SULFUR DOMAIN CONTAINING PROTEIN"/>
    <property type="match status" value="1"/>
</dbReference>
<keyword evidence="5" id="KW-0411">Iron-sulfur</keyword>
<dbReference type="RefSeq" id="WP_119829834.1">
    <property type="nucleotide sequence ID" value="NZ_QYUL01000001.1"/>
</dbReference>
<dbReference type="InterPro" id="IPR036922">
    <property type="entry name" value="Rieske_2Fe-2S_sf"/>
</dbReference>
<dbReference type="SUPFAM" id="SSF50022">
    <property type="entry name" value="ISP domain"/>
    <property type="match status" value="1"/>
</dbReference>
<evidence type="ECO:0000256" key="3">
    <source>
        <dbReference type="ARBA" id="ARBA00023002"/>
    </source>
</evidence>
<dbReference type="InterPro" id="IPR017941">
    <property type="entry name" value="Rieske_2Fe-2S"/>
</dbReference>
<dbReference type="Gene3D" id="3.90.380.10">
    <property type="entry name" value="Naphthalene 1,2-dioxygenase Alpha Subunit, Chain A, domain 1"/>
    <property type="match status" value="1"/>
</dbReference>
<evidence type="ECO:0000259" key="6">
    <source>
        <dbReference type="PROSITE" id="PS51296"/>
    </source>
</evidence>
<dbReference type="InterPro" id="IPR050584">
    <property type="entry name" value="Cholesterol_7-desaturase"/>
</dbReference>
<dbReference type="GO" id="GO:0051213">
    <property type="term" value="F:dioxygenase activity"/>
    <property type="evidence" value="ECO:0007669"/>
    <property type="project" value="UniProtKB-KW"/>
</dbReference>
<evidence type="ECO:0000256" key="2">
    <source>
        <dbReference type="ARBA" id="ARBA00022723"/>
    </source>
</evidence>
<organism evidence="7 8">
    <name type="scientific">Azospirillum cavernae</name>
    <dbReference type="NCBI Taxonomy" id="2320860"/>
    <lineage>
        <taxon>Bacteria</taxon>
        <taxon>Pseudomonadati</taxon>
        <taxon>Pseudomonadota</taxon>
        <taxon>Alphaproteobacteria</taxon>
        <taxon>Rhodospirillales</taxon>
        <taxon>Azospirillaceae</taxon>
        <taxon>Azospirillum</taxon>
    </lineage>
</organism>
<dbReference type="GO" id="GO:0046872">
    <property type="term" value="F:metal ion binding"/>
    <property type="evidence" value="ECO:0007669"/>
    <property type="project" value="UniProtKB-KW"/>
</dbReference>
<proteinExistence type="predicted"/>
<evidence type="ECO:0000256" key="1">
    <source>
        <dbReference type="ARBA" id="ARBA00022714"/>
    </source>
</evidence>
<name>A0A418W2C8_9PROT</name>
<dbReference type="SUPFAM" id="SSF55961">
    <property type="entry name" value="Bet v1-like"/>
    <property type="match status" value="1"/>
</dbReference>
<dbReference type="InterPro" id="IPR044043">
    <property type="entry name" value="VanA_C_cat"/>
</dbReference>
<dbReference type="GO" id="GO:0051537">
    <property type="term" value="F:2 iron, 2 sulfur cluster binding"/>
    <property type="evidence" value="ECO:0007669"/>
    <property type="project" value="UniProtKB-KW"/>
</dbReference>
<evidence type="ECO:0000313" key="7">
    <source>
        <dbReference type="EMBL" id="RJF84192.1"/>
    </source>
</evidence>
<dbReference type="OrthoDB" id="9800776at2"/>